<feature type="compositionally biased region" description="Polar residues" evidence="1">
    <location>
        <begin position="220"/>
        <end position="229"/>
    </location>
</feature>
<dbReference type="PANTHER" id="PTHR38248">
    <property type="entry name" value="FUNK1 6"/>
    <property type="match status" value="1"/>
</dbReference>
<dbReference type="InterPro" id="IPR040976">
    <property type="entry name" value="Pkinase_fungal"/>
</dbReference>
<dbReference type="Proteomes" id="UP001175211">
    <property type="component" value="Unassembled WGS sequence"/>
</dbReference>
<feature type="compositionally biased region" description="Acidic residues" evidence="1">
    <location>
        <begin position="558"/>
        <end position="568"/>
    </location>
</feature>
<feature type="compositionally biased region" description="Basic and acidic residues" evidence="1">
    <location>
        <begin position="585"/>
        <end position="606"/>
    </location>
</feature>
<organism evidence="3 4">
    <name type="scientific">Armillaria tabescens</name>
    <name type="common">Ringless honey mushroom</name>
    <name type="synonym">Agaricus tabescens</name>
    <dbReference type="NCBI Taxonomy" id="1929756"/>
    <lineage>
        <taxon>Eukaryota</taxon>
        <taxon>Fungi</taxon>
        <taxon>Dikarya</taxon>
        <taxon>Basidiomycota</taxon>
        <taxon>Agaricomycotina</taxon>
        <taxon>Agaricomycetes</taxon>
        <taxon>Agaricomycetidae</taxon>
        <taxon>Agaricales</taxon>
        <taxon>Marasmiineae</taxon>
        <taxon>Physalacriaceae</taxon>
        <taxon>Desarmillaria</taxon>
    </lineage>
</organism>
<evidence type="ECO:0000313" key="4">
    <source>
        <dbReference type="Proteomes" id="UP001175211"/>
    </source>
</evidence>
<reference evidence="3" key="1">
    <citation type="submission" date="2023-06" db="EMBL/GenBank/DDBJ databases">
        <authorList>
            <consortium name="Lawrence Berkeley National Laboratory"/>
            <person name="Ahrendt S."/>
            <person name="Sahu N."/>
            <person name="Indic B."/>
            <person name="Wong-Bajracharya J."/>
            <person name="Merenyi Z."/>
            <person name="Ke H.-M."/>
            <person name="Monk M."/>
            <person name="Kocsube S."/>
            <person name="Drula E."/>
            <person name="Lipzen A."/>
            <person name="Balint B."/>
            <person name="Henrissat B."/>
            <person name="Andreopoulos B."/>
            <person name="Martin F.M."/>
            <person name="Harder C.B."/>
            <person name="Rigling D."/>
            <person name="Ford K.L."/>
            <person name="Foster G.D."/>
            <person name="Pangilinan J."/>
            <person name="Papanicolaou A."/>
            <person name="Barry K."/>
            <person name="LaButti K."/>
            <person name="Viragh M."/>
            <person name="Koriabine M."/>
            <person name="Yan M."/>
            <person name="Riley R."/>
            <person name="Champramary S."/>
            <person name="Plett K.L."/>
            <person name="Tsai I.J."/>
            <person name="Slot J."/>
            <person name="Sipos G."/>
            <person name="Plett J."/>
            <person name="Nagy L.G."/>
            <person name="Grigoriev I.V."/>
        </authorList>
    </citation>
    <scope>NUCLEOTIDE SEQUENCE</scope>
    <source>
        <strain evidence="3">CCBAS 213</strain>
    </source>
</reference>
<feature type="region of interest" description="Disordered" evidence="1">
    <location>
        <begin position="220"/>
        <end position="246"/>
    </location>
</feature>
<comment type="caution">
    <text evidence="3">The sequence shown here is derived from an EMBL/GenBank/DDBJ whole genome shotgun (WGS) entry which is preliminary data.</text>
</comment>
<dbReference type="InterPro" id="IPR011009">
    <property type="entry name" value="Kinase-like_dom_sf"/>
</dbReference>
<dbReference type="EMBL" id="JAUEPS010000059">
    <property type="protein sequence ID" value="KAK0443347.1"/>
    <property type="molecule type" value="Genomic_DNA"/>
</dbReference>
<feature type="region of interest" description="Disordered" evidence="1">
    <location>
        <begin position="541"/>
        <end position="606"/>
    </location>
</feature>
<evidence type="ECO:0000313" key="3">
    <source>
        <dbReference type="EMBL" id="KAK0443347.1"/>
    </source>
</evidence>
<feature type="domain" description="Fungal-type protein kinase" evidence="2">
    <location>
        <begin position="3"/>
        <end position="385"/>
    </location>
</feature>
<dbReference type="RefSeq" id="XP_060324666.1">
    <property type="nucleotide sequence ID" value="XM_060468055.1"/>
</dbReference>
<proteinExistence type="predicted"/>
<gene>
    <name evidence="3" type="ORF">EV420DRAFT_1277980</name>
</gene>
<dbReference type="PANTHER" id="PTHR38248:SF2">
    <property type="entry name" value="FUNK1 11"/>
    <property type="match status" value="1"/>
</dbReference>
<keyword evidence="4" id="KW-1185">Reference proteome</keyword>
<dbReference type="Pfam" id="PF17667">
    <property type="entry name" value="Pkinase_fungal"/>
    <property type="match status" value="1"/>
</dbReference>
<sequence length="606" mass="68619">MLYSDPCRRFIRGTTIGDTSMRFWFFSRSHVFVTQAFDFISNPRPLIHYIISLIFSSLEDLGFDPTVQRVAVPVQESSGNNTQYKIQYDYHVGRQVYRTVECLSSFRAAGLISRGSRVWKVYRVGDPEDKYYALKDVWIPDDATTEGDIQRSLFENIQNSGTDGEDFKQHFVEIENCELVTCDGKIDKTGSFMRRRLPDQFHTFLIGALASSDFSDKGTSSQVTGSTIATPKDAPDGGPAEVGMDPRCRYSDKKHCRIIYKDVGTPLDSLAHPGDVLHALASATKGLEWMYKGGYVHRDLSGGNLIWMEGSKITKITDMEYSKKFLSDRGVGDRKTANRIFGKPKAEGMANLAEGTDDSPLLDDQILFTCIPHNFLHDLESLWWIGEHALLSSVPASGKVTRQQYQISSYKSLFPHSSAGSNSRTMFLLNKEAHDRHIGNLPTEYTHAAEALSKARRFLKNQYLRLEANLDFPHVEHSEFAPIYGLRSFFKSAKKRMYIYETTPLAWHRPFRSDSTQELAGDISKVAEVTGSVLDQEIENEEVSTAPINQVPSLPDLHEDEEDLDDIYEDNKARRLSLSQTSSSERPDVEMKTRNVPNEHGKRSRR</sequence>
<name>A0AA39JIE8_ARMTA</name>
<dbReference type="SUPFAM" id="SSF56112">
    <property type="entry name" value="Protein kinase-like (PK-like)"/>
    <property type="match status" value="1"/>
</dbReference>
<evidence type="ECO:0000256" key="1">
    <source>
        <dbReference type="SAM" id="MobiDB-lite"/>
    </source>
</evidence>
<protein>
    <recommendedName>
        <fullName evidence="2">Fungal-type protein kinase domain-containing protein</fullName>
    </recommendedName>
</protein>
<evidence type="ECO:0000259" key="2">
    <source>
        <dbReference type="Pfam" id="PF17667"/>
    </source>
</evidence>
<dbReference type="AlphaFoldDB" id="A0AA39JIE8"/>
<accession>A0AA39JIE8</accession>
<dbReference type="GeneID" id="85351603"/>